<sequence>MKPFTLTTGTAVALSLMAGSAVAQDFTARLSLDVPEGNPKFVAAQQFADGVSERTDGAVEIKLFPNSLLGGEVESAEGIRLGSIQAGILTSSVLAQWVPEVQVLDLPFVFESDAHSVAVNEPLTEELQDEFADAGFHLLGFTPNGARALISKDEIKVPADVEGKKMRVIQSDLHVDLWKTAGANPVPIPAPEIYNSMQTGVVDFFDNTASNYENEKWYEVAPYFTKLNHIYAMGSWVVSQSWWESLPEEYQTAVEEAAAEAQQAQPELQAEADEEALSATEEEGATVVSDLDRQPWIEKMSPVREKYSQEIPQAESLLDVIEQANPES</sequence>
<dbReference type="PANTHER" id="PTHR33376">
    <property type="match status" value="1"/>
</dbReference>
<evidence type="ECO:0000256" key="1">
    <source>
        <dbReference type="ARBA" id="ARBA00004418"/>
    </source>
</evidence>
<dbReference type="OrthoDB" id="8673861at2"/>
<accession>A0A1H9RG36</accession>
<dbReference type="NCBIfam" id="NF037995">
    <property type="entry name" value="TRAP_S1"/>
    <property type="match status" value="1"/>
</dbReference>
<dbReference type="InterPro" id="IPR038404">
    <property type="entry name" value="TRAP_DctP_sf"/>
</dbReference>
<dbReference type="InterPro" id="IPR004682">
    <property type="entry name" value="TRAP_DctP"/>
</dbReference>
<dbReference type="PIRSF" id="PIRSF006470">
    <property type="entry name" value="DctB"/>
    <property type="match status" value="1"/>
</dbReference>
<dbReference type="AlphaFoldDB" id="A0A1H9RG36"/>
<dbReference type="Proteomes" id="UP000198885">
    <property type="component" value="Unassembled WGS sequence"/>
</dbReference>
<dbReference type="GO" id="GO:0030288">
    <property type="term" value="C:outer membrane-bounded periplasmic space"/>
    <property type="evidence" value="ECO:0007669"/>
    <property type="project" value="InterPro"/>
</dbReference>
<dbReference type="Pfam" id="PF03480">
    <property type="entry name" value="DctP"/>
    <property type="match status" value="1"/>
</dbReference>
<keyword evidence="9" id="KW-1185">Reference proteome</keyword>
<evidence type="ECO:0000256" key="4">
    <source>
        <dbReference type="ARBA" id="ARBA00022729"/>
    </source>
</evidence>
<feature type="compositionally biased region" description="Acidic residues" evidence="6">
    <location>
        <begin position="270"/>
        <end position="284"/>
    </location>
</feature>
<keyword evidence="8" id="KW-0675">Receptor</keyword>
<feature type="region of interest" description="Disordered" evidence="6">
    <location>
        <begin position="263"/>
        <end position="293"/>
    </location>
</feature>
<organism evidence="8 9">
    <name type="scientific">Tranquillimonas rosea</name>
    <dbReference type="NCBI Taxonomy" id="641238"/>
    <lineage>
        <taxon>Bacteria</taxon>
        <taxon>Pseudomonadati</taxon>
        <taxon>Pseudomonadota</taxon>
        <taxon>Alphaproteobacteria</taxon>
        <taxon>Rhodobacterales</taxon>
        <taxon>Roseobacteraceae</taxon>
        <taxon>Tranquillimonas</taxon>
    </lineage>
</organism>
<evidence type="ECO:0000313" key="8">
    <source>
        <dbReference type="EMBL" id="SER70919.1"/>
    </source>
</evidence>
<evidence type="ECO:0000313" key="9">
    <source>
        <dbReference type="Proteomes" id="UP000198885"/>
    </source>
</evidence>
<comment type="similarity">
    <text evidence="2">Belongs to the bacterial solute-binding protein 7 family.</text>
</comment>
<name>A0A1H9RG36_9RHOB</name>
<proteinExistence type="inferred from homology"/>
<dbReference type="InterPro" id="IPR018389">
    <property type="entry name" value="DctP_fam"/>
</dbReference>
<gene>
    <name evidence="8" type="ORF">SAMN04490244_102232</name>
</gene>
<dbReference type="EMBL" id="FOGU01000002">
    <property type="protein sequence ID" value="SER70919.1"/>
    <property type="molecule type" value="Genomic_DNA"/>
</dbReference>
<evidence type="ECO:0000256" key="6">
    <source>
        <dbReference type="SAM" id="MobiDB-lite"/>
    </source>
</evidence>
<evidence type="ECO:0000256" key="2">
    <source>
        <dbReference type="ARBA" id="ARBA00009023"/>
    </source>
</evidence>
<keyword evidence="5" id="KW-0574">Periplasm</keyword>
<feature type="signal peptide" evidence="7">
    <location>
        <begin position="1"/>
        <end position="23"/>
    </location>
</feature>
<comment type="subcellular location">
    <subcellularLocation>
        <location evidence="1">Periplasm</location>
    </subcellularLocation>
</comment>
<evidence type="ECO:0000256" key="7">
    <source>
        <dbReference type="SAM" id="SignalP"/>
    </source>
</evidence>
<dbReference type="STRING" id="641238.SAMN04490244_102232"/>
<evidence type="ECO:0000256" key="3">
    <source>
        <dbReference type="ARBA" id="ARBA00022448"/>
    </source>
</evidence>
<protein>
    <submittedName>
        <fullName evidence="8">Tripartite ATP-independent transporter solute receptor, DctP family</fullName>
    </submittedName>
</protein>
<dbReference type="Gene3D" id="3.40.190.170">
    <property type="entry name" value="Bacterial extracellular solute-binding protein, family 7"/>
    <property type="match status" value="1"/>
</dbReference>
<dbReference type="RefSeq" id="WP_092688867.1">
    <property type="nucleotide sequence ID" value="NZ_CBDDGO010000004.1"/>
</dbReference>
<dbReference type="GO" id="GO:0055085">
    <property type="term" value="P:transmembrane transport"/>
    <property type="evidence" value="ECO:0007669"/>
    <property type="project" value="InterPro"/>
</dbReference>
<feature type="chain" id="PRO_5011537354" evidence="7">
    <location>
        <begin position="24"/>
        <end position="328"/>
    </location>
</feature>
<dbReference type="NCBIfam" id="TIGR00787">
    <property type="entry name" value="dctP"/>
    <property type="match status" value="1"/>
</dbReference>
<evidence type="ECO:0000256" key="5">
    <source>
        <dbReference type="ARBA" id="ARBA00022764"/>
    </source>
</evidence>
<reference evidence="8 9" key="1">
    <citation type="submission" date="2016-10" db="EMBL/GenBank/DDBJ databases">
        <authorList>
            <person name="de Groot N.N."/>
        </authorList>
    </citation>
    <scope>NUCLEOTIDE SEQUENCE [LARGE SCALE GENOMIC DNA]</scope>
    <source>
        <strain evidence="8 9">DSM 23042</strain>
    </source>
</reference>
<keyword evidence="4 7" id="KW-0732">Signal</keyword>
<keyword evidence="3" id="KW-0813">Transport</keyword>
<dbReference type="PANTHER" id="PTHR33376:SF7">
    <property type="entry name" value="C4-DICARBOXYLATE-BINDING PROTEIN DCTB"/>
    <property type="match status" value="1"/>
</dbReference>
<dbReference type="CDD" id="cd13603">
    <property type="entry name" value="PBP2_TRAP_Siap_TeaA_like"/>
    <property type="match status" value="1"/>
</dbReference>